<evidence type="ECO:0008006" key="3">
    <source>
        <dbReference type="Google" id="ProtNLM"/>
    </source>
</evidence>
<gene>
    <name evidence="1" type="ORF">FG383_15975</name>
</gene>
<dbReference type="OrthoDB" id="9808976at2"/>
<accession>A0A544SVT2</accession>
<dbReference type="RefSeq" id="WP_142608391.1">
    <property type="nucleotide sequence ID" value="NZ_VDGG01000040.1"/>
</dbReference>
<comment type="caution">
    <text evidence="1">The sequence shown here is derived from an EMBL/GenBank/DDBJ whole genome shotgun (WGS) entry which is preliminary data.</text>
</comment>
<dbReference type="Proteomes" id="UP000318937">
    <property type="component" value="Unassembled WGS sequence"/>
</dbReference>
<evidence type="ECO:0000313" key="1">
    <source>
        <dbReference type="EMBL" id="TQR09314.1"/>
    </source>
</evidence>
<keyword evidence="2" id="KW-1185">Reference proteome</keyword>
<evidence type="ECO:0000313" key="2">
    <source>
        <dbReference type="Proteomes" id="UP000318937"/>
    </source>
</evidence>
<sequence>MELILIKSSKHLSLFEKEWSTILEVNQNKNPFIEFKFVYNWWKFLGENEGVEIYAVKEHNRIIAFFPFQLKKTLFGYVVHFLACKDATHMDFIVRKGDVNRVIMFVFDAIINQKKSAVFQLDGLVESCGTPEKLSNYLQARNMKEQYTRIAATSNDSTDYMRKTIFSTNTIRAKTYRNFLWKKEAIIKKKKQVKDARSFSEG</sequence>
<dbReference type="EMBL" id="VDGG01000040">
    <property type="protein sequence ID" value="TQR09314.1"/>
    <property type="molecule type" value="Genomic_DNA"/>
</dbReference>
<protein>
    <recommendedName>
        <fullName evidence="3">GNAT family N-acetyltransferase</fullName>
    </recommendedName>
</protein>
<reference evidence="1 2" key="1">
    <citation type="submission" date="2019-05" db="EMBL/GenBank/DDBJ databases">
        <title>Psychrobacillus vulpis sp. nov., a new species isolated from feces of a red fox that inhabits in The Tablas de Daimiel Natural Park, Albacete, Spain.</title>
        <authorList>
            <person name="Rodriguez M."/>
            <person name="Reina J.C."/>
            <person name="Bejar V."/>
            <person name="Llamas I."/>
        </authorList>
    </citation>
    <scope>NUCLEOTIDE SEQUENCE [LARGE SCALE GENOMIC DNA]</scope>
    <source>
        <strain evidence="1 2">NHI-2</strain>
    </source>
</reference>
<dbReference type="AlphaFoldDB" id="A0A544SVT2"/>
<organism evidence="1 2">
    <name type="scientific">Psychrobacillus soli</name>
    <dbReference type="NCBI Taxonomy" id="1543965"/>
    <lineage>
        <taxon>Bacteria</taxon>
        <taxon>Bacillati</taxon>
        <taxon>Bacillota</taxon>
        <taxon>Bacilli</taxon>
        <taxon>Bacillales</taxon>
        <taxon>Bacillaceae</taxon>
        <taxon>Psychrobacillus</taxon>
    </lineage>
</organism>
<proteinExistence type="predicted"/>
<name>A0A544SVT2_9BACI</name>